<dbReference type="Gene3D" id="2.60.120.290">
    <property type="entry name" value="Spermadhesin, CUB domain"/>
    <property type="match status" value="1"/>
</dbReference>
<evidence type="ECO:0000256" key="2">
    <source>
        <dbReference type="PROSITE-ProRule" id="PRU00059"/>
    </source>
</evidence>
<evidence type="ECO:0000259" key="4">
    <source>
        <dbReference type="PROSITE" id="PS01180"/>
    </source>
</evidence>
<reference evidence="5 6" key="1">
    <citation type="submission" date="2024-11" db="EMBL/GenBank/DDBJ databases">
        <title>Chromosome-level genome assembly of the freshwater bivalve Anodonta woodiana.</title>
        <authorList>
            <person name="Chen X."/>
        </authorList>
    </citation>
    <scope>NUCLEOTIDE SEQUENCE [LARGE SCALE GENOMIC DNA]</scope>
    <source>
        <strain evidence="5">MN2024</strain>
        <tissue evidence="5">Gills</tissue>
    </source>
</reference>
<keyword evidence="3" id="KW-1133">Transmembrane helix</keyword>
<name>A0ABD3XM44_SINWO</name>
<keyword evidence="3" id="KW-0812">Transmembrane</keyword>
<feature type="domain" description="CUB" evidence="4">
    <location>
        <begin position="77"/>
        <end position="186"/>
    </location>
</feature>
<dbReference type="PANTHER" id="PTHR24255:SF31">
    <property type="entry name" value="CUBILIN-LIKE PROTEIN"/>
    <property type="match status" value="1"/>
</dbReference>
<sequence>MTWAPPTELTLSVTAYVIDYSVLPDGPTLSIVLGPNKFYFAISTTRFEGKLLVIRITARTENVKGDASQPLYVRAPCHRTIDVDHGVEKNISSPNYPGQYPAGIICTWSIRTNLEPTLAAKFLDFQLDDSSFCSSDYITLSINPDQRLCGVITPFTFEAVGSTLDVKFVSDGEKQKRGFLLQVRSKEGQRGLTSEQLFSSTQILPTSPVPQLQTTKTKKMTSKGVTTLGKTTLTSSTLSISISAITSSLLSSPQAVSSKPPSPSASPASLKAIEVTDHQPNLASFSTRTPLLTFEKITNSIYINSSKSAVYSLVNWSISTERLHSHGQATSPTPDGLQYPVSIWLKFIPSGLNTSDEFGRELQKKLRPIFNTSEAFEDIYIVQNLLLNTSLMLIYARYNLLKTLTMMATNSTFDLITYLNDTSLDIIQKGNLVISEWRLNTSFVEEFRKSDKLRNERLSNICERLAKVLKKDVCKNSYPYPVSCVVSNVYNIGVACRMECPAMGCTKCVIHNSTGTISCNDTRTPSKPESLLVPLASSMGGACVVIGLLLGCITRRKRKRRMKLNLQASLSERQPHVEMVDMFQNENSRWHTTSSLTPNQRAIIANRRASFPNVRGVKVNKEVERGMRQFETFIEDKESLRKRLNKKHSIRRTNSF</sequence>
<comment type="caution">
    <text evidence="2">Lacks conserved residue(s) required for the propagation of feature annotation.</text>
</comment>
<accession>A0ABD3XM44</accession>
<dbReference type="PANTHER" id="PTHR24255">
    <property type="entry name" value="COMPLEMENT COMPONENT 1, S SUBCOMPONENT-RELATED"/>
    <property type="match status" value="1"/>
</dbReference>
<dbReference type="Proteomes" id="UP001634394">
    <property type="component" value="Unassembled WGS sequence"/>
</dbReference>
<keyword evidence="1" id="KW-1015">Disulfide bond</keyword>
<proteinExistence type="predicted"/>
<gene>
    <name evidence="5" type="ORF">ACJMK2_026646</name>
</gene>
<keyword evidence="6" id="KW-1185">Reference proteome</keyword>
<evidence type="ECO:0000256" key="1">
    <source>
        <dbReference type="ARBA" id="ARBA00023157"/>
    </source>
</evidence>
<evidence type="ECO:0000313" key="5">
    <source>
        <dbReference type="EMBL" id="KAL3886666.1"/>
    </source>
</evidence>
<dbReference type="InterPro" id="IPR035914">
    <property type="entry name" value="Sperma_CUB_dom_sf"/>
</dbReference>
<dbReference type="Pfam" id="PF00431">
    <property type="entry name" value="CUB"/>
    <property type="match status" value="1"/>
</dbReference>
<keyword evidence="3" id="KW-0472">Membrane</keyword>
<protein>
    <recommendedName>
        <fullName evidence="4">CUB domain-containing protein</fullName>
    </recommendedName>
</protein>
<evidence type="ECO:0000256" key="3">
    <source>
        <dbReference type="SAM" id="Phobius"/>
    </source>
</evidence>
<dbReference type="PROSITE" id="PS01180">
    <property type="entry name" value="CUB"/>
    <property type="match status" value="1"/>
</dbReference>
<evidence type="ECO:0000313" key="6">
    <source>
        <dbReference type="Proteomes" id="UP001634394"/>
    </source>
</evidence>
<dbReference type="EMBL" id="JBJQND010000002">
    <property type="protein sequence ID" value="KAL3886666.1"/>
    <property type="molecule type" value="Genomic_DNA"/>
</dbReference>
<organism evidence="5 6">
    <name type="scientific">Sinanodonta woodiana</name>
    <name type="common">Chinese pond mussel</name>
    <name type="synonym">Anodonta woodiana</name>
    <dbReference type="NCBI Taxonomy" id="1069815"/>
    <lineage>
        <taxon>Eukaryota</taxon>
        <taxon>Metazoa</taxon>
        <taxon>Spiralia</taxon>
        <taxon>Lophotrochozoa</taxon>
        <taxon>Mollusca</taxon>
        <taxon>Bivalvia</taxon>
        <taxon>Autobranchia</taxon>
        <taxon>Heteroconchia</taxon>
        <taxon>Palaeoheterodonta</taxon>
        <taxon>Unionida</taxon>
        <taxon>Unionoidea</taxon>
        <taxon>Unionidae</taxon>
        <taxon>Unioninae</taxon>
        <taxon>Sinanodonta</taxon>
    </lineage>
</organism>
<dbReference type="SUPFAM" id="SSF49854">
    <property type="entry name" value="Spermadhesin, CUB domain"/>
    <property type="match status" value="1"/>
</dbReference>
<dbReference type="SMART" id="SM00042">
    <property type="entry name" value="CUB"/>
    <property type="match status" value="1"/>
</dbReference>
<feature type="transmembrane region" description="Helical" evidence="3">
    <location>
        <begin position="531"/>
        <end position="553"/>
    </location>
</feature>
<dbReference type="InterPro" id="IPR000859">
    <property type="entry name" value="CUB_dom"/>
</dbReference>
<dbReference type="AlphaFoldDB" id="A0ABD3XM44"/>
<dbReference type="CDD" id="cd00041">
    <property type="entry name" value="CUB"/>
    <property type="match status" value="1"/>
</dbReference>
<comment type="caution">
    <text evidence="5">The sequence shown here is derived from an EMBL/GenBank/DDBJ whole genome shotgun (WGS) entry which is preliminary data.</text>
</comment>